<organism evidence="2 3">
    <name type="scientific">Brevundimonas faecalis</name>
    <dbReference type="NCBI Taxonomy" id="947378"/>
    <lineage>
        <taxon>Bacteria</taxon>
        <taxon>Pseudomonadati</taxon>
        <taxon>Pseudomonadota</taxon>
        <taxon>Alphaproteobacteria</taxon>
        <taxon>Caulobacterales</taxon>
        <taxon>Caulobacteraceae</taxon>
        <taxon>Brevundimonas</taxon>
    </lineage>
</organism>
<protein>
    <recommendedName>
        <fullName evidence="4">Protein activator of alkane oxidation PraB</fullName>
    </recommendedName>
</protein>
<keyword evidence="1" id="KW-0732">Signal</keyword>
<accession>A0ABV2R8B2</accession>
<reference evidence="2 3" key="1">
    <citation type="submission" date="2024-06" db="EMBL/GenBank/DDBJ databases">
        <title>Sorghum-associated microbial communities from plants grown in Nebraska, USA.</title>
        <authorList>
            <person name="Schachtman D."/>
        </authorList>
    </citation>
    <scope>NUCLEOTIDE SEQUENCE [LARGE SCALE GENOMIC DNA]</scope>
    <source>
        <strain evidence="2 3">2814</strain>
    </source>
</reference>
<dbReference type="EMBL" id="JBEPTF010000001">
    <property type="protein sequence ID" value="MET4682826.1"/>
    <property type="molecule type" value="Genomic_DNA"/>
</dbReference>
<proteinExistence type="predicted"/>
<feature type="chain" id="PRO_5045532401" description="Protein activator of alkane oxidation PraB" evidence="1">
    <location>
        <begin position="24"/>
        <end position="152"/>
    </location>
</feature>
<keyword evidence="3" id="KW-1185">Reference proteome</keyword>
<feature type="signal peptide" evidence="1">
    <location>
        <begin position="1"/>
        <end position="23"/>
    </location>
</feature>
<evidence type="ECO:0008006" key="4">
    <source>
        <dbReference type="Google" id="ProtNLM"/>
    </source>
</evidence>
<dbReference type="Proteomes" id="UP001549313">
    <property type="component" value="Unassembled WGS sequence"/>
</dbReference>
<name>A0ABV2R8B2_9CAUL</name>
<evidence type="ECO:0000256" key="1">
    <source>
        <dbReference type="SAM" id="SignalP"/>
    </source>
</evidence>
<sequence length="152" mass="15274">MLRTFSCVVAALASAVIVTPAVSQSFTPSSGSASFSGWITEFPVTCNLSGVAALGATTATVSSKTLFPGNPQCGSAIIPYGAWSAAVIPGSWTTVTLTIGRQDILRRCYGSITAAWDDATSTASFVSAALPASSGPPCVVTGEVVVPGVNIL</sequence>
<gene>
    <name evidence="2" type="ORF">ABIE19_000735</name>
</gene>
<evidence type="ECO:0000313" key="2">
    <source>
        <dbReference type="EMBL" id="MET4682826.1"/>
    </source>
</evidence>
<comment type="caution">
    <text evidence="2">The sequence shown here is derived from an EMBL/GenBank/DDBJ whole genome shotgun (WGS) entry which is preliminary data.</text>
</comment>
<evidence type="ECO:0000313" key="3">
    <source>
        <dbReference type="Proteomes" id="UP001549313"/>
    </source>
</evidence>